<keyword evidence="1" id="KW-0812">Transmembrane</keyword>
<evidence type="ECO:0000313" key="2">
    <source>
        <dbReference type="EMBL" id="OLN29919.1"/>
    </source>
</evidence>
<reference evidence="2 3" key="1">
    <citation type="submission" date="2016-09" db="EMBL/GenBank/DDBJ databases">
        <title>Complete genome of Desulfosporosinus sp. OL.</title>
        <authorList>
            <person name="Mardanov A."/>
            <person name="Beletsky A."/>
            <person name="Panova A."/>
            <person name="Karnachuk O."/>
            <person name="Ravin N."/>
        </authorList>
    </citation>
    <scope>NUCLEOTIDE SEQUENCE [LARGE SCALE GENOMIC DNA]</scope>
    <source>
        <strain evidence="2 3">OL</strain>
    </source>
</reference>
<dbReference type="STRING" id="1888891.DSOL_3259"/>
<dbReference type="RefSeq" id="WP_075365779.1">
    <property type="nucleotide sequence ID" value="NZ_MLBF01000028.1"/>
</dbReference>
<comment type="caution">
    <text evidence="2">The sequence shown here is derived from an EMBL/GenBank/DDBJ whole genome shotgun (WGS) entry which is preliminary data.</text>
</comment>
<sequence length="87" mass="9537">MHAIVDTILGPITTMLQNALNYLGQISLVAGRGLNLDYFLGPLAMMGSGWTMLVGSIVSSAFLLLVVLVVRKTFDMYLAFKSGVKWW</sequence>
<dbReference type="OrthoDB" id="2628632at2"/>
<evidence type="ECO:0000313" key="3">
    <source>
        <dbReference type="Proteomes" id="UP000186102"/>
    </source>
</evidence>
<keyword evidence="1" id="KW-0472">Membrane</keyword>
<evidence type="ECO:0008006" key="4">
    <source>
        <dbReference type="Google" id="ProtNLM"/>
    </source>
</evidence>
<evidence type="ECO:0000256" key="1">
    <source>
        <dbReference type="SAM" id="Phobius"/>
    </source>
</evidence>
<dbReference type="AlphaFoldDB" id="A0A1Q8QRD7"/>
<dbReference type="Proteomes" id="UP000186102">
    <property type="component" value="Unassembled WGS sequence"/>
</dbReference>
<feature type="transmembrane region" description="Helical" evidence="1">
    <location>
        <begin position="50"/>
        <end position="70"/>
    </location>
</feature>
<name>A0A1Q8QRD7_9FIRM</name>
<protein>
    <recommendedName>
        <fullName evidence="4">MatE protein</fullName>
    </recommendedName>
</protein>
<organism evidence="2 3">
    <name type="scientific">Desulfosporosinus metallidurans</name>
    <dbReference type="NCBI Taxonomy" id="1888891"/>
    <lineage>
        <taxon>Bacteria</taxon>
        <taxon>Bacillati</taxon>
        <taxon>Bacillota</taxon>
        <taxon>Clostridia</taxon>
        <taxon>Eubacteriales</taxon>
        <taxon>Desulfitobacteriaceae</taxon>
        <taxon>Desulfosporosinus</taxon>
    </lineage>
</organism>
<accession>A0A1Q8QRD7</accession>
<dbReference type="EMBL" id="MLBF01000028">
    <property type="protein sequence ID" value="OLN29919.1"/>
    <property type="molecule type" value="Genomic_DNA"/>
</dbReference>
<keyword evidence="3" id="KW-1185">Reference proteome</keyword>
<proteinExistence type="predicted"/>
<keyword evidence="1" id="KW-1133">Transmembrane helix</keyword>
<gene>
    <name evidence="2" type="ORF">DSOL_3259</name>
</gene>